<keyword evidence="4" id="KW-1185">Reference proteome</keyword>
<dbReference type="EMBL" id="ML977138">
    <property type="protein sequence ID" value="KAF1991945.1"/>
    <property type="molecule type" value="Genomic_DNA"/>
</dbReference>
<feature type="compositionally biased region" description="Low complexity" evidence="2">
    <location>
        <begin position="178"/>
        <end position="192"/>
    </location>
</feature>
<evidence type="ECO:0000256" key="2">
    <source>
        <dbReference type="SAM" id="MobiDB-lite"/>
    </source>
</evidence>
<feature type="region of interest" description="Disordered" evidence="2">
    <location>
        <begin position="164"/>
        <end position="197"/>
    </location>
</feature>
<feature type="region of interest" description="Disordered" evidence="2">
    <location>
        <begin position="323"/>
        <end position="353"/>
    </location>
</feature>
<feature type="compositionally biased region" description="Polar residues" evidence="2">
    <location>
        <begin position="465"/>
        <end position="478"/>
    </location>
</feature>
<reference evidence="3" key="1">
    <citation type="journal article" date="2020" name="Stud. Mycol.">
        <title>101 Dothideomycetes genomes: a test case for predicting lifestyles and emergence of pathogens.</title>
        <authorList>
            <person name="Haridas S."/>
            <person name="Albert R."/>
            <person name="Binder M."/>
            <person name="Bloem J."/>
            <person name="Labutti K."/>
            <person name="Salamov A."/>
            <person name="Andreopoulos B."/>
            <person name="Baker S."/>
            <person name="Barry K."/>
            <person name="Bills G."/>
            <person name="Bluhm B."/>
            <person name="Cannon C."/>
            <person name="Castanera R."/>
            <person name="Culley D."/>
            <person name="Daum C."/>
            <person name="Ezra D."/>
            <person name="Gonzalez J."/>
            <person name="Henrissat B."/>
            <person name="Kuo A."/>
            <person name="Liang C."/>
            <person name="Lipzen A."/>
            <person name="Lutzoni F."/>
            <person name="Magnuson J."/>
            <person name="Mondo S."/>
            <person name="Nolan M."/>
            <person name="Ohm R."/>
            <person name="Pangilinan J."/>
            <person name="Park H.-J."/>
            <person name="Ramirez L."/>
            <person name="Alfaro M."/>
            <person name="Sun H."/>
            <person name="Tritt A."/>
            <person name="Yoshinaga Y."/>
            <person name="Zwiers L.-H."/>
            <person name="Turgeon B."/>
            <person name="Goodwin S."/>
            <person name="Spatafora J."/>
            <person name="Crous P."/>
            <person name="Grigoriev I."/>
        </authorList>
    </citation>
    <scope>NUCLEOTIDE SEQUENCE</scope>
    <source>
        <strain evidence="3">CBS 113979</strain>
    </source>
</reference>
<organism evidence="3 4">
    <name type="scientific">Aulographum hederae CBS 113979</name>
    <dbReference type="NCBI Taxonomy" id="1176131"/>
    <lineage>
        <taxon>Eukaryota</taxon>
        <taxon>Fungi</taxon>
        <taxon>Dikarya</taxon>
        <taxon>Ascomycota</taxon>
        <taxon>Pezizomycotina</taxon>
        <taxon>Dothideomycetes</taxon>
        <taxon>Pleosporomycetidae</taxon>
        <taxon>Aulographales</taxon>
        <taxon>Aulographaceae</taxon>
    </lineage>
</organism>
<feature type="compositionally biased region" description="Low complexity" evidence="2">
    <location>
        <begin position="383"/>
        <end position="401"/>
    </location>
</feature>
<dbReference type="Proteomes" id="UP000800041">
    <property type="component" value="Unassembled WGS sequence"/>
</dbReference>
<name>A0A6G1HFL0_9PEZI</name>
<evidence type="ECO:0000313" key="3">
    <source>
        <dbReference type="EMBL" id="KAF1991945.1"/>
    </source>
</evidence>
<dbReference type="OrthoDB" id="5343576at2759"/>
<feature type="region of interest" description="Disordered" evidence="2">
    <location>
        <begin position="435"/>
        <end position="486"/>
    </location>
</feature>
<feature type="compositionally biased region" description="Basic and acidic residues" evidence="2">
    <location>
        <begin position="435"/>
        <end position="464"/>
    </location>
</feature>
<evidence type="ECO:0000313" key="4">
    <source>
        <dbReference type="Proteomes" id="UP000800041"/>
    </source>
</evidence>
<sequence length="509" mass="56655">MDKDSSDVPDQLLEQLLKGYDALHVEFKLLNDQRRELENKLSWAKQQHLDAFKRFIPEKASLEHEVFIGELDEAGACQQNGQINWLDAFATDHDSDRRTRTFQIRTADDAREKLRARHAPEHEVKIWSHTNSSSRRSLRPHPLSSSVPLEMDFTTAGTPSKLGCPFATPGGRSVGTPRSSVSRMSHSRSNNVRSKRPSFHDPIRAEICGIDAPSPAPSASVAPSSAAACPIRFLDQHSPEEVAKYFENHKHELPRSHEVCIKRYQSNEESIRQLDAKYGNLVSMIQGLGAKHQPLLPDKEADMEDQAPAGELRDRDKVRSWAKAVSASLQNSDEKDQASDHAKVVATTEDRQTHFDRPLKDVRVGESPSRPWGITVPAKYQKAASAPPSEASAKSAPTASPRLDVAEMFPHPMAKQGEKKGRCPFDHKAFMAATAKREEEKTKLHLPPDPKPEPEPEQKPEPKTTQHSTFINPSTGDNANPKMIFNGPVFIGYSMEQAMSLLQQSGFGS</sequence>
<proteinExistence type="predicted"/>
<evidence type="ECO:0000256" key="1">
    <source>
        <dbReference type="SAM" id="Coils"/>
    </source>
</evidence>
<gene>
    <name evidence="3" type="ORF">K402DRAFT_345496</name>
</gene>
<feature type="coiled-coil region" evidence="1">
    <location>
        <begin position="20"/>
        <end position="47"/>
    </location>
</feature>
<protein>
    <submittedName>
        <fullName evidence="3">Uncharacterized protein</fullName>
    </submittedName>
</protein>
<feature type="compositionally biased region" description="Basic and acidic residues" evidence="2">
    <location>
        <begin position="332"/>
        <end position="353"/>
    </location>
</feature>
<accession>A0A6G1HFL0</accession>
<feature type="non-terminal residue" evidence="3">
    <location>
        <position position="509"/>
    </location>
</feature>
<keyword evidence="1" id="KW-0175">Coiled coil</keyword>
<dbReference type="AlphaFoldDB" id="A0A6G1HFL0"/>
<feature type="region of interest" description="Disordered" evidence="2">
    <location>
        <begin position="381"/>
        <end position="401"/>
    </location>
</feature>